<protein>
    <recommendedName>
        <fullName evidence="3">Relaxosome protein TraM</fullName>
    </recommendedName>
</protein>
<dbReference type="GO" id="GO:0005737">
    <property type="term" value="C:cytoplasm"/>
    <property type="evidence" value="ECO:0007669"/>
    <property type="project" value="UniProtKB-SubCell"/>
</dbReference>
<evidence type="ECO:0000256" key="1">
    <source>
        <dbReference type="ARBA" id="ARBA00004496"/>
    </source>
</evidence>
<dbReference type="Gene3D" id="1.10.287.2320">
    <property type="match status" value="1"/>
</dbReference>
<dbReference type="InterPro" id="IPR007925">
    <property type="entry name" value="TRelaxosome_TraM"/>
</dbReference>
<dbReference type="Pfam" id="PF05261">
    <property type="entry name" value="Tra_M"/>
    <property type="match status" value="1"/>
</dbReference>
<keyword evidence="9" id="KW-0614">Plasmid</keyword>
<dbReference type="InterPro" id="IPR042073">
    <property type="entry name" value="TraM_DNA-bd"/>
</dbReference>
<evidence type="ECO:0000256" key="6">
    <source>
        <dbReference type="ARBA" id="ARBA00023015"/>
    </source>
</evidence>
<evidence type="ECO:0000256" key="5">
    <source>
        <dbReference type="ARBA" id="ARBA00022971"/>
    </source>
</evidence>
<comment type="similarity">
    <text evidence="2">Belongs to the relaxosome TraM family.</text>
</comment>
<keyword evidence="6" id="KW-0805">Transcription regulation</keyword>
<keyword evidence="4" id="KW-0963">Cytoplasm</keyword>
<dbReference type="EMBL" id="KT351734">
    <property type="protein sequence ID" value="ALG88568.1"/>
    <property type="molecule type" value="Genomic_DNA"/>
</dbReference>
<accession>A0A0N9N006</accession>
<keyword evidence="7" id="KW-0238">DNA-binding</keyword>
<dbReference type="SUPFAM" id="SSF47729">
    <property type="entry name" value="IHF-like DNA-binding proteins"/>
    <property type="match status" value="1"/>
</dbReference>
<evidence type="ECO:0000256" key="3">
    <source>
        <dbReference type="ARBA" id="ARBA00020534"/>
    </source>
</evidence>
<sequence>MPRIQAFVSNPVYEAIMNLVEEKRQEGATLQDANRSNTTAMLIELGLRVYKMQHERREGGFNQAEYNKLMLENMMKVSFMCSKMLKMDSLMTEVRDEPEYLWASMTTDIRSKAESVVEVFYPSSDDEKV</sequence>
<evidence type="ECO:0000256" key="4">
    <source>
        <dbReference type="ARBA" id="ARBA00022490"/>
    </source>
</evidence>
<dbReference type="Gene3D" id="1.10.10.450">
    <property type="entry name" value="TraM protein, DNA-binding"/>
    <property type="match status" value="1"/>
</dbReference>
<geneLocation type="plasmid" evidence="9">
    <name>Drgb3</name>
</geneLocation>
<dbReference type="NCBIfam" id="NF010267">
    <property type="entry name" value="PRK13713.1"/>
    <property type="match status" value="1"/>
</dbReference>
<organism evidence="9">
    <name type="scientific">Pectobacterium carotovorum</name>
    <name type="common">Erwinia carotovora</name>
    <dbReference type="NCBI Taxonomy" id="554"/>
    <lineage>
        <taxon>Bacteria</taxon>
        <taxon>Pseudomonadati</taxon>
        <taxon>Pseudomonadota</taxon>
        <taxon>Gammaproteobacteria</taxon>
        <taxon>Enterobacterales</taxon>
        <taxon>Pectobacteriaceae</taxon>
        <taxon>Pectobacterium</taxon>
    </lineage>
</organism>
<evidence type="ECO:0000256" key="2">
    <source>
        <dbReference type="ARBA" id="ARBA00008859"/>
    </source>
</evidence>
<dbReference type="GO" id="GO:0003677">
    <property type="term" value="F:DNA binding"/>
    <property type="evidence" value="ECO:0007669"/>
    <property type="project" value="UniProtKB-KW"/>
</dbReference>
<evidence type="ECO:0000313" key="9">
    <source>
        <dbReference type="EMBL" id="ALG88568.1"/>
    </source>
</evidence>
<dbReference type="SUPFAM" id="SSF140581">
    <property type="entry name" value="TraM-like"/>
    <property type="match status" value="1"/>
</dbReference>
<reference evidence="9" key="1">
    <citation type="journal article" date="2015" name="Environ. Microbiol.">
        <title>Plasmids from the gut microbiome of cabbage root fly larvae encode SaxA that catalyses the conversion of the plant toxin 2-phenylethyl isothiocyanate.</title>
        <authorList>
            <person name="Welte C.U."/>
            <person name="de Graaf R.M."/>
            <person name="van den Bosch T.J."/>
            <person name="Op den Camp H.J."/>
            <person name="van Dam N.M."/>
            <person name="Jetten M.S."/>
        </authorList>
    </citation>
    <scope>NUCLEOTIDE SEQUENCE</scope>
    <source>
        <plasmid evidence="9">Drgb3</plasmid>
    </source>
</reference>
<dbReference type="InterPro" id="IPR010992">
    <property type="entry name" value="IHF-like_DNA-bd_dom_sf"/>
</dbReference>
<dbReference type="RefSeq" id="WP_181375093.1">
    <property type="nucleotide sequence ID" value="NZ_KT351734.1"/>
</dbReference>
<keyword evidence="5" id="KW-0184">Conjugation</keyword>
<dbReference type="CDD" id="cd14804">
    <property type="entry name" value="Tra_M"/>
    <property type="match status" value="1"/>
</dbReference>
<evidence type="ECO:0000256" key="8">
    <source>
        <dbReference type="ARBA" id="ARBA00023163"/>
    </source>
</evidence>
<evidence type="ECO:0000256" key="7">
    <source>
        <dbReference type="ARBA" id="ARBA00023125"/>
    </source>
</evidence>
<reference evidence="9" key="2">
    <citation type="submission" date="2015-07" db="EMBL/GenBank/DDBJ databases">
        <authorList>
            <person name="Welte C."/>
            <person name="de Graaf R."/>
            <person name="van den Bosch T.J.M."/>
            <person name="Op den Camp H."/>
            <person name="van Dam N."/>
            <person name="Jetten M."/>
        </authorList>
    </citation>
    <scope>NUCLEOTIDE SEQUENCE</scope>
    <source>
        <plasmid evidence="9">Drgb3</plasmid>
    </source>
</reference>
<keyword evidence="8" id="KW-0804">Transcription</keyword>
<dbReference type="AlphaFoldDB" id="A0A0N9N006"/>
<comment type="subcellular location">
    <subcellularLocation>
        <location evidence="1">Cytoplasm</location>
    </subcellularLocation>
</comment>
<name>A0A0N9N006_PECCA</name>
<proteinExistence type="inferred from homology"/>